<sequence>MYSAHRAPLPRHGRLFELIRQKNQADTTVARVGGYDIRRVSPEEVMQLQQAAARSLQART</sequence>
<protein>
    <submittedName>
        <fullName evidence="1">Uncharacterized protein</fullName>
    </submittedName>
</protein>
<gene>
    <name evidence="1" type="ORF">G3256_08450</name>
</gene>
<dbReference type="RefSeq" id="WP_169640403.1">
    <property type="nucleotide sequence ID" value="NZ_CP048788.1"/>
</dbReference>
<organism evidence="1 2">
    <name type="scientific">Roseobacter ponti</name>
    <dbReference type="NCBI Taxonomy" id="1891787"/>
    <lineage>
        <taxon>Bacteria</taxon>
        <taxon>Pseudomonadati</taxon>
        <taxon>Pseudomonadota</taxon>
        <taxon>Alphaproteobacteria</taxon>
        <taxon>Rhodobacterales</taxon>
        <taxon>Roseobacteraceae</taxon>
        <taxon>Roseobacter</taxon>
    </lineage>
</organism>
<proteinExistence type="predicted"/>
<dbReference type="KEGG" id="rpon:G3256_08450"/>
<keyword evidence="2" id="KW-1185">Reference proteome</keyword>
<evidence type="ECO:0000313" key="1">
    <source>
        <dbReference type="EMBL" id="QJF51188.1"/>
    </source>
</evidence>
<dbReference type="EMBL" id="CP048788">
    <property type="protein sequence ID" value="QJF51188.1"/>
    <property type="molecule type" value="Genomic_DNA"/>
</dbReference>
<dbReference type="AlphaFoldDB" id="A0A858STB5"/>
<dbReference type="Proteomes" id="UP000503308">
    <property type="component" value="Chromosome"/>
</dbReference>
<name>A0A858STB5_9RHOB</name>
<accession>A0A858STB5</accession>
<evidence type="ECO:0000313" key="2">
    <source>
        <dbReference type="Proteomes" id="UP000503308"/>
    </source>
</evidence>
<reference evidence="1 2" key="1">
    <citation type="submission" date="2020-02" db="EMBL/GenBank/DDBJ databases">
        <title>Genome sequence of Roseobacter ponti.</title>
        <authorList>
            <person name="Hollensteiner J."/>
            <person name="Schneider D."/>
            <person name="Poehlein A."/>
            <person name="Daniel R."/>
        </authorList>
    </citation>
    <scope>NUCLEOTIDE SEQUENCE [LARGE SCALE GENOMIC DNA]</scope>
    <source>
        <strain evidence="1 2">DSM 106830</strain>
    </source>
</reference>